<dbReference type="Pfam" id="PF05960">
    <property type="entry name" value="DUF885"/>
    <property type="match status" value="1"/>
</dbReference>
<dbReference type="RefSeq" id="WP_124027040.1">
    <property type="nucleotide sequence ID" value="NZ_JBHRSN010000015.1"/>
</dbReference>
<dbReference type="PANTHER" id="PTHR33361:SF16">
    <property type="entry name" value="DUF885 DOMAIN-CONTAINING PROTEIN"/>
    <property type="match status" value="1"/>
</dbReference>
<dbReference type="Proteomes" id="UP000275281">
    <property type="component" value="Unassembled WGS sequence"/>
</dbReference>
<proteinExistence type="predicted"/>
<dbReference type="EMBL" id="RPOK01000002">
    <property type="protein sequence ID" value="RPJ67136.1"/>
    <property type="molecule type" value="Genomic_DNA"/>
</dbReference>
<evidence type="ECO:0000256" key="1">
    <source>
        <dbReference type="SAM" id="SignalP"/>
    </source>
</evidence>
<dbReference type="PROSITE" id="PS51257">
    <property type="entry name" value="PROKAR_LIPOPROTEIN"/>
    <property type="match status" value="1"/>
</dbReference>
<sequence length="631" mass="70549">MRIAMLSLAVTLALAGCSRPADESTVSNANTETPSVSQESAITQKEIKAETARLNAWFEEKYEAEVLESPITLTLLGRSERQGEIDSFGNEALDRTLERSRTNLAELKANFDYNKLSEDAKISYDIWVYGAEQAEAADKFRGNGYVFEQMQALHSFFPQLLITYHKVNTEQDLLNYLSRVSAVGTAIDELIAQSKQAAEQGVRPPYFAFDAVIEGAQGIITGAPFDKGDDSALWADAKGKVAALVENGALNKEKADELLEQIRTAYINDFKPAYERLITWQKEDSVNASREAKGVSSLPDGIDYYNERLANQTTTSMTADEVHQLGLSEVARLRAEMEKVQAEFGFDGTLQEFLTFLRDTKDDERLYYPDTDEGRQGYIDDATAAIDKIKAQLPNYFGILPKADMEVRRVEAFREQPGAAQHYSAPALDGSRPGIYYAHLSDMTAMPKRELEVIAYHEGLPGHHMQIAIAQELESVPTFRTQQFYVAYVEGWALYSEWLAKQMPGTFQDPLSEFGRLGSEIWRAVRLVVDTGLHAKGWTEQQAIDYFKENSAITHEQAVSEIRRYLVLPGQATGYKVGMIKIQQMRADAEKALGDKFDVKGFHDTLLGGGAMPLSILERRVNDWVEQVKSA</sequence>
<reference evidence="2 3" key="1">
    <citation type="submission" date="2018-11" db="EMBL/GenBank/DDBJ databases">
        <authorList>
            <person name="Ye M.-Q."/>
            <person name="Du Z.-J."/>
        </authorList>
    </citation>
    <scope>NUCLEOTIDE SEQUENCE [LARGE SCALE GENOMIC DNA]</scope>
    <source>
        <strain evidence="2 3">U0105</strain>
    </source>
</reference>
<protein>
    <submittedName>
        <fullName evidence="2">DUF885 domain-containing protein</fullName>
    </submittedName>
</protein>
<evidence type="ECO:0000313" key="3">
    <source>
        <dbReference type="Proteomes" id="UP000275281"/>
    </source>
</evidence>
<organism evidence="2 3">
    <name type="scientific">Alteromonas sediminis</name>
    <dbReference type="NCBI Taxonomy" id="2259342"/>
    <lineage>
        <taxon>Bacteria</taxon>
        <taxon>Pseudomonadati</taxon>
        <taxon>Pseudomonadota</taxon>
        <taxon>Gammaproteobacteria</taxon>
        <taxon>Alteromonadales</taxon>
        <taxon>Alteromonadaceae</taxon>
        <taxon>Alteromonas/Salinimonas group</taxon>
        <taxon>Alteromonas</taxon>
    </lineage>
</organism>
<feature type="signal peptide" evidence="1">
    <location>
        <begin position="1"/>
        <end position="23"/>
    </location>
</feature>
<feature type="chain" id="PRO_5018327162" evidence="1">
    <location>
        <begin position="24"/>
        <end position="631"/>
    </location>
</feature>
<dbReference type="OrthoDB" id="9769898at2"/>
<accession>A0A3N5Y336</accession>
<dbReference type="AlphaFoldDB" id="A0A3N5Y336"/>
<keyword evidence="3" id="KW-1185">Reference proteome</keyword>
<name>A0A3N5Y336_9ALTE</name>
<dbReference type="InterPro" id="IPR010281">
    <property type="entry name" value="DUF885"/>
</dbReference>
<keyword evidence="1" id="KW-0732">Signal</keyword>
<comment type="caution">
    <text evidence="2">The sequence shown here is derived from an EMBL/GenBank/DDBJ whole genome shotgun (WGS) entry which is preliminary data.</text>
</comment>
<evidence type="ECO:0000313" key="2">
    <source>
        <dbReference type="EMBL" id="RPJ67136.1"/>
    </source>
</evidence>
<gene>
    <name evidence="2" type="ORF">DRW07_06240</name>
</gene>
<dbReference type="PANTHER" id="PTHR33361">
    <property type="entry name" value="GLR0591 PROTEIN"/>
    <property type="match status" value="1"/>
</dbReference>